<dbReference type="InterPro" id="IPR025324">
    <property type="entry name" value="DUF4230"/>
</dbReference>
<dbReference type="Proteomes" id="UP000184368">
    <property type="component" value="Unassembled WGS sequence"/>
</dbReference>
<keyword evidence="2" id="KW-1185">Reference proteome</keyword>
<reference evidence="1 2" key="1">
    <citation type="submission" date="2016-11" db="EMBL/GenBank/DDBJ databases">
        <authorList>
            <person name="Jaros S."/>
            <person name="Januszkiewicz K."/>
            <person name="Wedrychowicz H."/>
        </authorList>
    </citation>
    <scope>NUCLEOTIDE SEQUENCE [LARGE SCALE GENOMIC DNA]</scope>
    <source>
        <strain evidence="1 2">DSM 26897</strain>
    </source>
</reference>
<sequence>MTRSLRNIILILLAIITAFWLLRRTDVLPKWKNPFAAQPITIDNTPLLVKNVRSIAQLMTIEYHDVVVVDSSNNRTKLLPLPPFVFPIKQSLVLVVKGRLIAGLDLSRLDSSNFSGNRDSLHITMPKARVLEVIVNPTDVETFSEEGAWNQQAVTALKAKAQYRITKNALNQGVLRRSDEKARNLVAQLMVNAGYKKVVVTTK</sequence>
<accession>A0A1M5IK54</accession>
<protein>
    <recommendedName>
        <fullName evidence="3">DUF4230 domain-containing protein</fullName>
    </recommendedName>
</protein>
<name>A0A1M5IK54_9BACT</name>
<evidence type="ECO:0008006" key="3">
    <source>
        <dbReference type="Google" id="ProtNLM"/>
    </source>
</evidence>
<evidence type="ECO:0000313" key="1">
    <source>
        <dbReference type="EMBL" id="SHG28173.1"/>
    </source>
</evidence>
<dbReference type="AlphaFoldDB" id="A0A1M5IK54"/>
<dbReference type="EMBL" id="FQUO01000024">
    <property type="protein sequence ID" value="SHG28173.1"/>
    <property type="molecule type" value="Genomic_DNA"/>
</dbReference>
<gene>
    <name evidence="1" type="ORF">SAMN05444008_1247</name>
</gene>
<evidence type="ECO:0000313" key="2">
    <source>
        <dbReference type="Proteomes" id="UP000184368"/>
    </source>
</evidence>
<dbReference type="OrthoDB" id="670676at2"/>
<organism evidence="1 2">
    <name type="scientific">Cnuella takakiae</name>
    <dbReference type="NCBI Taxonomy" id="1302690"/>
    <lineage>
        <taxon>Bacteria</taxon>
        <taxon>Pseudomonadati</taxon>
        <taxon>Bacteroidota</taxon>
        <taxon>Chitinophagia</taxon>
        <taxon>Chitinophagales</taxon>
        <taxon>Chitinophagaceae</taxon>
        <taxon>Cnuella</taxon>
    </lineage>
</organism>
<dbReference type="Pfam" id="PF14014">
    <property type="entry name" value="DUF4230"/>
    <property type="match status" value="1"/>
</dbReference>
<proteinExistence type="predicted"/>
<dbReference type="RefSeq" id="WP_073048152.1">
    <property type="nucleotide sequence ID" value="NZ_FQUO01000024.1"/>
</dbReference>